<evidence type="ECO:0000313" key="2">
    <source>
        <dbReference type="EMBL" id="GIG06742.1"/>
    </source>
</evidence>
<dbReference type="SUPFAM" id="SSF109854">
    <property type="entry name" value="DinB/YfiT-like putative metalloenzymes"/>
    <property type="match status" value="1"/>
</dbReference>
<dbReference type="AlphaFoldDB" id="A0A8J3KUX5"/>
<reference evidence="2 3" key="1">
    <citation type="submission" date="2021-01" db="EMBL/GenBank/DDBJ databases">
        <title>Whole genome shotgun sequence of Catellatospora coxensis NBRC 107359.</title>
        <authorList>
            <person name="Komaki H."/>
            <person name="Tamura T."/>
        </authorList>
    </citation>
    <scope>NUCLEOTIDE SEQUENCE [LARGE SCALE GENOMIC DNA]</scope>
    <source>
        <strain evidence="2 3">NBRC 107359</strain>
    </source>
</reference>
<dbReference type="EMBL" id="BONI01000027">
    <property type="protein sequence ID" value="GIG06742.1"/>
    <property type="molecule type" value="Genomic_DNA"/>
</dbReference>
<sequence length="191" mass="20393">MRDPGPEDLRQALQGLQAALRPHLAADWSLPAGPLDWNCHDTAAHIAHDLTAYATQLAAAPDDAYLPCDLTVRPAATPAHLLQIITAAGGLLTAILDTADPAIRAWHWGPCDPSGFAAMGMAETLLHTHDITRGLAPSWTVPGELAELILHRLFPDAPPGDPAAVLLWCTGRGELPGHPGRTTWSWRATRT</sequence>
<proteinExistence type="predicted"/>
<evidence type="ECO:0000259" key="1">
    <source>
        <dbReference type="Pfam" id="PF11716"/>
    </source>
</evidence>
<gene>
    <name evidence="2" type="ORF">Cco03nite_34420</name>
</gene>
<keyword evidence="3" id="KW-1185">Reference proteome</keyword>
<organism evidence="2 3">
    <name type="scientific">Catellatospora coxensis</name>
    <dbReference type="NCBI Taxonomy" id="310354"/>
    <lineage>
        <taxon>Bacteria</taxon>
        <taxon>Bacillati</taxon>
        <taxon>Actinomycetota</taxon>
        <taxon>Actinomycetes</taxon>
        <taxon>Micromonosporales</taxon>
        <taxon>Micromonosporaceae</taxon>
        <taxon>Catellatospora</taxon>
    </lineage>
</organism>
<dbReference type="GO" id="GO:0046872">
    <property type="term" value="F:metal ion binding"/>
    <property type="evidence" value="ECO:0007669"/>
    <property type="project" value="InterPro"/>
</dbReference>
<protein>
    <recommendedName>
        <fullName evidence="1">Mycothiol-dependent maleylpyruvate isomerase metal-binding domain-containing protein</fullName>
    </recommendedName>
</protein>
<dbReference type="InterPro" id="IPR024344">
    <property type="entry name" value="MDMPI_metal-binding"/>
</dbReference>
<dbReference type="Pfam" id="PF11716">
    <property type="entry name" value="MDMPI_N"/>
    <property type="match status" value="1"/>
</dbReference>
<name>A0A8J3KUX5_9ACTN</name>
<accession>A0A8J3KUX5</accession>
<dbReference type="Proteomes" id="UP000630887">
    <property type="component" value="Unassembled WGS sequence"/>
</dbReference>
<dbReference type="InterPro" id="IPR034660">
    <property type="entry name" value="DinB/YfiT-like"/>
</dbReference>
<dbReference type="RefSeq" id="WP_203693104.1">
    <property type="nucleotide sequence ID" value="NZ_BAAALC010000012.1"/>
</dbReference>
<comment type="caution">
    <text evidence="2">The sequence shown here is derived from an EMBL/GenBank/DDBJ whole genome shotgun (WGS) entry which is preliminary data.</text>
</comment>
<feature type="domain" description="Mycothiol-dependent maleylpyruvate isomerase metal-binding" evidence="1">
    <location>
        <begin position="9"/>
        <end position="131"/>
    </location>
</feature>
<evidence type="ECO:0000313" key="3">
    <source>
        <dbReference type="Proteomes" id="UP000630887"/>
    </source>
</evidence>